<keyword evidence="1" id="KW-0472">Membrane</keyword>
<dbReference type="STRING" id="331113.SNE_A04650"/>
<sequence>MLEFFRKYQRYFFIVIAVVIVISFSFFGTHQAITTPKGTQDRPIGMAVDGSQMRKKEIDEISRFLWSDRMDMQLTEKRVMPNFFNNGVIRKDFLSSGLGVMLVSEYFESIRGSFETRVEKHKHYHPYRHPTAPFISVESLWGQVLPIQKDNLDKFLKGNLPVDAHLFSLLVDLYLGETAFPPSILREYLMFQQKHYNWIQPDPALPQVDLNLFRCSSVEDWFGPDFMQLVSQFVHNAALIAKQKGYHVSREEARVDLFRNGYEALQVQNQSKEVDQVELSNLWKQQLMYLGMDEKAALIVWQKVMLMRRLFEDYGYAALLDSHQYQKFHSYASKTALVDLYQLPPALQLKDFNTLLKLIYYSEAVSSSEMKGFELPKKFISVERAKEKCPELVRSRFLIEVAEVHKKDLTLNVSLKEMWDWQLDPVNFKTLEKEFPELAVSRATDAESFFAALEKLSPEVHNKLDQASRLKIVERHPEWIAAALDEAHMTTKEITIAPNGHQAGLVGLENALELNKLLSIAALKGAVESDDQAIEARSALEQYSADGSTYYRIQILDRSPEMALMTFAEANECGALDMLLDTHLEKEYQKLRALNPTPFKTEKEEWKPFHQVKNEVGLMVYKNILQDIDQKVTQVGVTVDQNRFTDLNGFYPKYSLYRYMQAAESDIRTKGATSSYLAKAELSQAEGKLSSRTPLEDQWKLTLETKVYKNSEKSPWFDESLFAMVEKGWSSVKALNNGKLSFFQLQEKQVPEETYLQEIKQGRQVLSLEAQRFLMVELLEELKAKDAIHLQQTDVE</sequence>
<dbReference type="Proteomes" id="UP000000496">
    <property type="component" value="Chromosome gsn.131"/>
</dbReference>
<evidence type="ECO:0000313" key="2">
    <source>
        <dbReference type="EMBL" id="CCB88342.1"/>
    </source>
</evidence>
<keyword evidence="3" id="KW-1185">Reference proteome</keyword>
<dbReference type="RefSeq" id="WP_013942809.1">
    <property type="nucleotide sequence ID" value="NC_015713.1"/>
</dbReference>
<dbReference type="KEGG" id="sng:SNE_A04650"/>
<keyword evidence="1" id="KW-1133">Transmembrane helix</keyword>
<accession>F8L6J9</accession>
<protein>
    <submittedName>
        <fullName evidence="2">Uncharacterized protein</fullName>
    </submittedName>
</protein>
<reference evidence="2 3" key="2">
    <citation type="journal article" date="2011" name="Mol. Biol. Evol.">
        <title>Unity in variety--the pan-genome of the Chlamydiae.</title>
        <authorList>
            <person name="Collingro A."/>
            <person name="Tischler P."/>
            <person name="Weinmaier T."/>
            <person name="Penz T."/>
            <person name="Heinz E."/>
            <person name="Brunham R.C."/>
            <person name="Read T.D."/>
            <person name="Bavoil P.M."/>
            <person name="Sachse K."/>
            <person name="Kahane S."/>
            <person name="Friedman M.G."/>
            <person name="Rattei T."/>
            <person name="Myers G.S."/>
            <person name="Horn M."/>
        </authorList>
    </citation>
    <scope>NUCLEOTIDE SEQUENCE [LARGE SCALE GENOMIC DNA]</scope>
    <source>
        <strain evidence="3">ATCC VR-1471 / Z</strain>
    </source>
</reference>
<keyword evidence="1" id="KW-0812">Transmembrane</keyword>
<dbReference type="eggNOG" id="ENOG502Z9NP">
    <property type="taxonomic scope" value="Bacteria"/>
</dbReference>
<dbReference type="AlphaFoldDB" id="F8L6J9"/>
<gene>
    <name evidence="2" type="ordered locus">SNE_A04650</name>
</gene>
<dbReference type="OrthoDB" id="18901at2"/>
<evidence type="ECO:0000313" key="3">
    <source>
        <dbReference type="Proteomes" id="UP000000496"/>
    </source>
</evidence>
<dbReference type="HOGENOM" id="CLU_352985_0_0_0"/>
<reference key="1">
    <citation type="journal article" date="2011" name="Mol. Biol. Evol.">
        <title>Unity in variety -- the pan-genome of the Chlamydiae.</title>
        <authorList>
            <person name="Collingro A."/>
            <person name="Tischler P."/>
            <person name="Weinmaier T."/>
            <person name="Penz T."/>
            <person name="Heinz E."/>
            <person name="Brunham R.C."/>
            <person name="Read T.D."/>
            <person name="Bavoil P.M."/>
            <person name="Sachse K."/>
            <person name="Kahane S."/>
            <person name="Friedman M.G."/>
            <person name="Rattei T."/>
            <person name="Myers G.S.A."/>
            <person name="Horn M."/>
        </authorList>
    </citation>
    <scope>NUCLEOTIDE SEQUENCE</scope>
    <source>
        <strain>Z</strain>
    </source>
</reference>
<proteinExistence type="predicted"/>
<evidence type="ECO:0000256" key="1">
    <source>
        <dbReference type="SAM" id="Phobius"/>
    </source>
</evidence>
<name>F8L6J9_SIMNZ</name>
<dbReference type="EMBL" id="FR872582">
    <property type="protein sequence ID" value="CCB88342.1"/>
    <property type="molecule type" value="Genomic_DNA"/>
</dbReference>
<feature type="transmembrane region" description="Helical" evidence="1">
    <location>
        <begin position="12"/>
        <end position="33"/>
    </location>
</feature>
<organism evidence="2 3">
    <name type="scientific">Simkania negevensis (strain ATCC VR-1471 / DSM 27360 / Z)</name>
    <dbReference type="NCBI Taxonomy" id="331113"/>
    <lineage>
        <taxon>Bacteria</taxon>
        <taxon>Pseudomonadati</taxon>
        <taxon>Chlamydiota</taxon>
        <taxon>Chlamydiia</taxon>
        <taxon>Parachlamydiales</taxon>
        <taxon>Simkaniaceae</taxon>
        <taxon>Simkania</taxon>
    </lineage>
</organism>